<feature type="region of interest" description="Disordered" evidence="1">
    <location>
        <begin position="1"/>
        <end position="33"/>
    </location>
</feature>
<comment type="caution">
    <text evidence="2">The sequence shown here is derived from an EMBL/GenBank/DDBJ whole genome shotgun (WGS) entry which is preliminary data.</text>
</comment>
<evidence type="ECO:0000313" key="3">
    <source>
        <dbReference type="Proteomes" id="UP000824469"/>
    </source>
</evidence>
<organism evidence="2 3">
    <name type="scientific">Taxus chinensis</name>
    <name type="common">Chinese yew</name>
    <name type="synonym">Taxus wallichiana var. chinensis</name>
    <dbReference type="NCBI Taxonomy" id="29808"/>
    <lineage>
        <taxon>Eukaryota</taxon>
        <taxon>Viridiplantae</taxon>
        <taxon>Streptophyta</taxon>
        <taxon>Embryophyta</taxon>
        <taxon>Tracheophyta</taxon>
        <taxon>Spermatophyta</taxon>
        <taxon>Pinopsida</taxon>
        <taxon>Pinidae</taxon>
        <taxon>Conifers II</taxon>
        <taxon>Cupressales</taxon>
        <taxon>Taxaceae</taxon>
        <taxon>Taxus</taxon>
    </lineage>
</organism>
<protein>
    <submittedName>
        <fullName evidence="2">Uncharacterized protein</fullName>
    </submittedName>
</protein>
<feature type="non-terminal residue" evidence="2">
    <location>
        <position position="1"/>
    </location>
</feature>
<gene>
    <name evidence="2" type="ORF">KI387_020371</name>
</gene>
<feature type="compositionally biased region" description="Basic and acidic residues" evidence="1">
    <location>
        <begin position="12"/>
        <end position="23"/>
    </location>
</feature>
<evidence type="ECO:0000256" key="1">
    <source>
        <dbReference type="SAM" id="MobiDB-lite"/>
    </source>
</evidence>
<accession>A0AA38GBU9</accession>
<feature type="non-terminal residue" evidence="2">
    <location>
        <position position="50"/>
    </location>
</feature>
<name>A0AA38GBU9_TAXCH</name>
<dbReference type="AlphaFoldDB" id="A0AA38GBU9"/>
<dbReference type="Proteomes" id="UP000824469">
    <property type="component" value="Unassembled WGS sequence"/>
</dbReference>
<sequence length="50" mass="5634">FSDVNDVVDEVVNEHTHEEEGKEMGGTLASLSGTPKYLPFRVEARLHKHK</sequence>
<keyword evidence="3" id="KW-1185">Reference proteome</keyword>
<evidence type="ECO:0000313" key="2">
    <source>
        <dbReference type="EMBL" id="KAH9318602.1"/>
    </source>
</evidence>
<dbReference type="EMBL" id="JAHRHJ020000004">
    <property type="protein sequence ID" value="KAH9318602.1"/>
    <property type="molecule type" value="Genomic_DNA"/>
</dbReference>
<proteinExistence type="predicted"/>
<reference evidence="2 3" key="1">
    <citation type="journal article" date="2021" name="Nat. Plants">
        <title>The Taxus genome provides insights into paclitaxel biosynthesis.</title>
        <authorList>
            <person name="Xiong X."/>
            <person name="Gou J."/>
            <person name="Liao Q."/>
            <person name="Li Y."/>
            <person name="Zhou Q."/>
            <person name="Bi G."/>
            <person name="Li C."/>
            <person name="Du R."/>
            <person name="Wang X."/>
            <person name="Sun T."/>
            <person name="Guo L."/>
            <person name="Liang H."/>
            <person name="Lu P."/>
            <person name="Wu Y."/>
            <person name="Zhang Z."/>
            <person name="Ro D.K."/>
            <person name="Shang Y."/>
            <person name="Huang S."/>
            <person name="Yan J."/>
        </authorList>
    </citation>
    <scope>NUCLEOTIDE SEQUENCE [LARGE SCALE GENOMIC DNA]</scope>
    <source>
        <strain evidence="2">Ta-2019</strain>
    </source>
</reference>
<feature type="compositionally biased region" description="Acidic residues" evidence="1">
    <location>
        <begin position="1"/>
        <end position="11"/>
    </location>
</feature>